<reference evidence="1" key="1">
    <citation type="submission" date="2022-06" db="EMBL/GenBank/DDBJ databases">
        <authorList>
            <person name="Legras J.-L."/>
            <person name="Devillers H."/>
            <person name="Grondin C."/>
        </authorList>
    </citation>
    <scope>NUCLEOTIDE SEQUENCE</scope>
    <source>
        <strain evidence="1">CLIB 1444</strain>
    </source>
</reference>
<dbReference type="EMBL" id="CALSDN010000011">
    <property type="protein sequence ID" value="CAH6722858.1"/>
    <property type="molecule type" value="Genomic_DNA"/>
</dbReference>
<comment type="caution">
    <text evidence="1">The sequence shown here is derived from an EMBL/GenBank/DDBJ whole genome shotgun (WGS) entry which is preliminary data.</text>
</comment>
<evidence type="ECO:0000313" key="2">
    <source>
        <dbReference type="Proteomes" id="UP001152531"/>
    </source>
</evidence>
<sequence length="833" mass="96048">MFKKFFPLSRASSSKSPAVSKDSSSSNPSGESEIVSKSEIPTLLRRHSFALPSSQIGDIEVSEQSIDPFDKVNTLRRSRSLQLEIPKPLPVLIRESKSPKAVKFNDEDKLKSLCWDGRGPSLQDESYESQTSNYTDDNIETFKKNKVIPFKGDSLKEVPSKGEPVTTIQEATKKFDENIHWLDEVAHSNNSLKLNKLNIEYSLNESPNSEPHNETNKMDLHIYEQDNSTVTESHDETTNEEISSLKGLTSFEQSSPKKTWPAHEFIHILENLIHEVDPSKTYEDFENTGGLIFSQVLHRLRNYKSVIEQKDLDICQLTKSNQQLTKTVEELSVQLHQQGEIHENTVKLQELNTSLATKIRDTEYKLHDKIIQNTSLTNKIHQLETKIILMEVDNENNTTRLNKIYDIFQDKVGMNDQDGLEDHLIKVFDDHENHQGIIIDLKNEIETLHDANSELQNQTTRYKEFNEVLINENDNFKQQINDVILEKDLQIMGKELELENVNGELQQCSCQLQSAGLQVLERESALKHANEEIFELQSYNLQLESKINEVEDELGVVQNHNESLQNELNVKVVDNKLYKNELQGLKQSSYIEVKEKMVVINQLKQTIDNKNMELGDMNTSINNLKMEVMDKANLINNLTLQLSRLYQDNQFLQETKNDAHTKLSCVQNDLETVTKSFKEVNGIIKDHEHTNQSLVHQLNQYVKSNEILHKFFISLLMNLKAKLKPMMYNESINYMTEIVKPCKMTKIYNDGHHEMFKEITNFTTKAVSDLVENYLEMEKVLQQELEQKSANYNNMLNDLSQIMLANLSKSKTEAKPTHKSLPKYLNETYVKNV</sequence>
<accession>A0ACA9YCR3</accession>
<evidence type="ECO:0000313" key="1">
    <source>
        <dbReference type="EMBL" id="CAH6722858.1"/>
    </source>
</evidence>
<name>A0ACA9YCR3_9ASCO</name>
<gene>
    <name evidence="1" type="ORF">CLIB1444_11S02740</name>
</gene>
<proteinExistence type="predicted"/>
<protein>
    <submittedName>
        <fullName evidence="1">Uncharacterized protein</fullName>
    </submittedName>
</protein>
<keyword evidence="2" id="KW-1185">Reference proteome</keyword>
<organism evidence="1 2">
    <name type="scientific">[Candida] jaroonii</name>
    <dbReference type="NCBI Taxonomy" id="467808"/>
    <lineage>
        <taxon>Eukaryota</taxon>
        <taxon>Fungi</taxon>
        <taxon>Dikarya</taxon>
        <taxon>Ascomycota</taxon>
        <taxon>Saccharomycotina</taxon>
        <taxon>Pichiomycetes</taxon>
        <taxon>Debaryomycetaceae</taxon>
        <taxon>Yamadazyma</taxon>
    </lineage>
</organism>
<dbReference type="Proteomes" id="UP001152531">
    <property type="component" value="Unassembled WGS sequence"/>
</dbReference>